<reference evidence="1 2" key="2">
    <citation type="submission" date="2018-11" db="EMBL/GenBank/DDBJ databases">
        <authorList>
            <consortium name="Pathogen Informatics"/>
        </authorList>
    </citation>
    <scope>NUCLEOTIDE SEQUENCE [LARGE SCALE GENOMIC DNA]</scope>
    <source>
        <strain evidence="1 2">Egypt</strain>
    </source>
</reference>
<dbReference type="EMBL" id="UZAN01041040">
    <property type="protein sequence ID" value="VDP71765.1"/>
    <property type="molecule type" value="Genomic_DNA"/>
</dbReference>
<organism evidence="3">
    <name type="scientific">Echinostoma caproni</name>
    <dbReference type="NCBI Taxonomy" id="27848"/>
    <lineage>
        <taxon>Eukaryota</taxon>
        <taxon>Metazoa</taxon>
        <taxon>Spiralia</taxon>
        <taxon>Lophotrochozoa</taxon>
        <taxon>Platyhelminthes</taxon>
        <taxon>Trematoda</taxon>
        <taxon>Digenea</taxon>
        <taxon>Plagiorchiida</taxon>
        <taxon>Echinostomata</taxon>
        <taxon>Echinostomatoidea</taxon>
        <taxon>Echinostomatidae</taxon>
        <taxon>Echinostoma</taxon>
    </lineage>
</organism>
<accession>A0A183AB18</accession>
<dbReference type="AlphaFoldDB" id="A0A183AB18"/>
<proteinExistence type="predicted"/>
<keyword evidence="2" id="KW-1185">Reference proteome</keyword>
<name>A0A183AB18_9TREM</name>
<reference evidence="3" key="1">
    <citation type="submission" date="2016-06" db="UniProtKB">
        <authorList>
            <consortium name="WormBaseParasite"/>
        </authorList>
    </citation>
    <scope>IDENTIFICATION</scope>
</reference>
<sequence length="210" mass="24224">MLMKNRHPSPFFDMQRLIEYTPTHFSDNALLNEARNAIHRLAVRVNTVQADGQDESMVDGTKLLVRLLAPATLTPNRAYIRHDIVSLEVSIQIRYGSIFSLMYYAMDRAIQSPKGVDTIENIKYKIFHRLGIEAIEFEPCDESDCDRLVQHRELRDKKDLALLAEIENISTKLDYRHHVGAAFLLQVQICILCQNIHLNCIYSQNPSDRN</sequence>
<dbReference type="WBParaSite" id="ECPE_0000416101-mRNA-1">
    <property type="protein sequence ID" value="ECPE_0000416101-mRNA-1"/>
    <property type="gene ID" value="ECPE_0000416101"/>
</dbReference>
<protein>
    <submittedName>
        <fullName evidence="3">Ras-GAP domain-containing protein</fullName>
    </submittedName>
</protein>
<evidence type="ECO:0000313" key="1">
    <source>
        <dbReference type="EMBL" id="VDP71765.1"/>
    </source>
</evidence>
<dbReference type="Proteomes" id="UP000272942">
    <property type="component" value="Unassembled WGS sequence"/>
</dbReference>
<evidence type="ECO:0000313" key="2">
    <source>
        <dbReference type="Proteomes" id="UP000272942"/>
    </source>
</evidence>
<gene>
    <name evidence="1" type="ORF">ECPE_LOCUS4153</name>
</gene>
<dbReference type="OrthoDB" id="4066896at2759"/>
<evidence type="ECO:0000313" key="3">
    <source>
        <dbReference type="WBParaSite" id="ECPE_0000416101-mRNA-1"/>
    </source>
</evidence>